<evidence type="ECO:0000256" key="2">
    <source>
        <dbReference type="ARBA" id="ARBA00007193"/>
    </source>
</evidence>
<dbReference type="PANTHER" id="PTHR11690:SF288">
    <property type="entry name" value="AMILORIDE-SENSITIVE NA+ CHANNEL-RELATED"/>
    <property type="match status" value="1"/>
</dbReference>
<dbReference type="GeneID" id="115626093"/>
<sequence length="491" mass="57549">MRTKNGQARRTRLPVVKWRECQRPDGFTAWLQLLHSYTKRLHIHGLNQLLLPTMRRRMRLLWCLALVCAGTVLISVCYLLAERYQRKHFRTIIANAHAPMYHIAFPVVIVCNKNRLNWSRLKEISQKYNITGAHQPLFERVLTAYDALSFRHFHVFDKLSNDTLHSLNHLNFTEIVSELAWRCDEIMLECIWQMKPRDCCKLFRPRRQPQGMCLAFNELEQRHIGDSGIGTGLIVRLLLRQESHAPNNYRPKGFVLNILQSSVWSGYPIELLPESTTRTNIGVSAVLHYFDENTFDLPIHWRRCIRDYERNSPEFRTLLGHKYMLENCIAECYQLYMLRYCNCTLDLFYPPSNYPPCRLVDLPCLAAHNGVLQNYEEVGERPYVHSSRPGMVCECMHNCHSLELLTDLRKSVLMPWQFSNTTKAITFNIYYNRDEMLIYKTGLIYTWVDLLVSFGSICQLCLGCSLISLIELCYFGIIAVPRLCWQHQCLS</sequence>
<evidence type="ECO:0000256" key="11">
    <source>
        <dbReference type="ARBA" id="ARBA00023303"/>
    </source>
</evidence>
<dbReference type="PANTHER" id="PTHR11690">
    <property type="entry name" value="AMILORIDE-SENSITIVE SODIUM CHANNEL-RELATED"/>
    <property type="match status" value="1"/>
</dbReference>
<dbReference type="Pfam" id="PF00858">
    <property type="entry name" value="ASC"/>
    <property type="match status" value="1"/>
</dbReference>
<keyword evidence="11 12" id="KW-0407">Ion channel</keyword>
<dbReference type="Proteomes" id="UP000504634">
    <property type="component" value="Unplaced"/>
</dbReference>
<keyword evidence="10 12" id="KW-0739">Sodium transport</keyword>
<gene>
    <name evidence="15" type="primary">LOC115626093</name>
</gene>
<evidence type="ECO:0000256" key="7">
    <source>
        <dbReference type="ARBA" id="ARBA00023053"/>
    </source>
</evidence>
<evidence type="ECO:0000256" key="8">
    <source>
        <dbReference type="ARBA" id="ARBA00023065"/>
    </source>
</evidence>
<comment type="subcellular location">
    <subcellularLocation>
        <location evidence="1">Membrane</location>
        <topology evidence="1">Multi-pass membrane protein</topology>
    </subcellularLocation>
</comment>
<evidence type="ECO:0000313" key="14">
    <source>
        <dbReference type="Proteomes" id="UP000504634"/>
    </source>
</evidence>
<protein>
    <submittedName>
        <fullName evidence="15">Pickpocket protein 19</fullName>
    </submittedName>
</protein>
<name>A0A6J2TNV7_DROLE</name>
<feature type="transmembrane region" description="Helical" evidence="13">
    <location>
        <begin position="60"/>
        <end position="81"/>
    </location>
</feature>
<dbReference type="GO" id="GO:0005886">
    <property type="term" value="C:plasma membrane"/>
    <property type="evidence" value="ECO:0007669"/>
    <property type="project" value="TreeGrafter"/>
</dbReference>
<keyword evidence="14" id="KW-1185">Reference proteome</keyword>
<evidence type="ECO:0000256" key="12">
    <source>
        <dbReference type="RuleBase" id="RU000679"/>
    </source>
</evidence>
<dbReference type="PRINTS" id="PR01078">
    <property type="entry name" value="AMINACHANNEL"/>
</dbReference>
<comment type="similarity">
    <text evidence="2 12">Belongs to the amiloride-sensitive sodium channel (TC 1.A.6) family.</text>
</comment>
<dbReference type="Gene3D" id="1.10.287.770">
    <property type="entry name" value="YojJ-like"/>
    <property type="match status" value="1"/>
</dbReference>
<keyword evidence="5 12" id="KW-0812">Transmembrane</keyword>
<dbReference type="AlphaFoldDB" id="A0A6J2TNV7"/>
<evidence type="ECO:0000256" key="13">
    <source>
        <dbReference type="SAM" id="Phobius"/>
    </source>
</evidence>
<accession>A0A6J2TNV7</accession>
<dbReference type="GO" id="GO:0015280">
    <property type="term" value="F:ligand-gated sodium channel activity"/>
    <property type="evidence" value="ECO:0007669"/>
    <property type="project" value="TreeGrafter"/>
</dbReference>
<evidence type="ECO:0000256" key="9">
    <source>
        <dbReference type="ARBA" id="ARBA00023136"/>
    </source>
</evidence>
<evidence type="ECO:0000313" key="15">
    <source>
        <dbReference type="RefSeq" id="XP_030377205.1"/>
    </source>
</evidence>
<evidence type="ECO:0000256" key="6">
    <source>
        <dbReference type="ARBA" id="ARBA00022989"/>
    </source>
</evidence>
<dbReference type="InterPro" id="IPR001873">
    <property type="entry name" value="ENaC"/>
</dbReference>
<evidence type="ECO:0000256" key="5">
    <source>
        <dbReference type="ARBA" id="ARBA00022692"/>
    </source>
</evidence>
<evidence type="ECO:0000256" key="1">
    <source>
        <dbReference type="ARBA" id="ARBA00004141"/>
    </source>
</evidence>
<keyword evidence="4 12" id="KW-0894">Sodium channel</keyword>
<keyword evidence="7" id="KW-0915">Sodium</keyword>
<dbReference type="PROSITE" id="PS01206">
    <property type="entry name" value="ASC"/>
    <property type="match status" value="1"/>
</dbReference>
<dbReference type="RefSeq" id="XP_030377205.1">
    <property type="nucleotide sequence ID" value="XM_030521345.1"/>
</dbReference>
<keyword evidence="8 12" id="KW-0406">Ion transport</keyword>
<reference evidence="15" key="1">
    <citation type="submission" date="2025-08" db="UniProtKB">
        <authorList>
            <consortium name="RefSeq"/>
        </authorList>
    </citation>
    <scope>IDENTIFICATION</scope>
    <source>
        <strain evidence="15">11010-0011.00</strain>
        <tissue evidence="15">Whole body</tissue>
    </source>
</reference>
<evidence type="ECO:0000256" key="3">
    <source>
        <dbReference type="ARBA" id="ARBA00022448"/>
    </source>
</evidence>
<proteinExistence type="inferred from homology"/>
<dbReference type="InterPro" id="IPR020903">
    <property type="entry name" value="ENaC_CS"/>
</dbReference>
<evidence type="ECO:0000256" key="4">
    <source>
        <dbReference type="ARBA" id="ARBA00022461"/>
    </source>
</evidence>
<dbReference type="Gene3D" id="1.10.287.820">
    <property type="entry name" value="Acid-sensing ion channel domain"/>
    <property type="match status" value="1"/>
</dbReference>
<keyword evidence="3 12" id="KW-0813">Transport</keyword>
<keyword evidence="9 13" id="KW-0472">Membrane</keyword>
<evidence type="ECO:0000256" key="10">
    <source>
        <dbReference type="ARBA" id="ARBA00023201"/>
    </source>
</evidence>
<keyword evidence="6 13" id="KW-1133">Transmembrane helix</keyword>
<dbReference type="OrthoDB" id="5874059at2759"/>
<organism evidence="14 15">
    <name type="scientific">Drosophila lebanonensis</name>
    <name type="common">Fruit fly</name>
    <name type="synonym">Scaptodrosophila lebanonensis</name>
    <dbReference type="NCBI Taxonomy" id="7225"/>
    <lineage>
        <taxon>Eukaryota</taxon>
        <taxon>Metazoa</taxon>
        <taxon>Ecdysozoa</taxon>
        <taxon>Arthropoda</taxon>
        <taxon>Hexapoda</taxon>
        <taxon>Insecta</taxon>
        <taxon>Pterygota</taxon>
        <taxon>Neoptera</taxon>
        <taxon>Endopterygota</taxon>
        <taxon>Diptera</taxon>
        <taxon>Brachycera</taxon>
        <taxon>Muscomorpha</taxon>
        <taxon>Ephydroidea</taxon>
        <taxon>Drosophilidae</taxon>
        <taxon>Scaptodrosophila</taxon>
    </lineage>
</organism>